<dbReference type="EMBL" id="CM039172">
    <property type="protein sequence ID" value="KAH9787463.1"/>
    <property type="molecule type" value="Genomic_DNA"/>
</dbReference>
<keyword evidence="2" id="KW-1185">Reference proteome</keyword>
<accession>A0ACB8MPA8</accession>
<dbReference type="Proteomes" id="UP000829398">
    <property type="component" value="Chromosome 3"/>
</dbReference>
<evidence type="ECO:0000313" key="1">
    <source>
        <dbReference type="EMBL" id="KAH9787463.1"/>
    </source>
</evidence>
<proteinExistence type="predicted"/>
<organism evidence="1 2">
    <name type="scientific">Citrus sinensis</name>
    <name type="common">Sweet orange</name>
    <name type="synonym">Citrus aurantium var. sinensis</name>
    <dbReference type="NCBI Taxonomy" id="2711"/>
    <lineage>
        <taxon>Eukaryota</taxon>
        <taxon>Viridiplantae</taxon>
        <taxon>Streptophyta</taxon>
        <taxon>Embryophyta</taxon>
        <taxon>Tracheophyta</taxon>
        <taxon>Spermatophyta</taxon>
        <taxon>Magnoliopsida</taxon>
        <taxon>eudicotyledons</taxon>
        <taxon>Gunneridae</taxon>
        <taxon>Pentapetalae</taxon>
        <taxon>rosids</taxon>
        <taxon>malvids</taxon>
        <taxon>Sapindales</taxon>
        <taxon>Rutaceae</taxon>
        <taxon>Aurantioideae</taxon>
        <taxon>Citrus</taxon>
    </lineage>
</organism>
<name>A0ACB8MPA8_CITSI</name>
<gene>
    <name evidence="1" type="ORF">KPL71_010601</name>
</gene>
<evidence type="ECO:0000313" key="2">
    <source>
        <dbReference type="Proteomes" id="UP000829398"/>
    </source>
</evidence>
<protein>
    <submittedName>
        <fullName evidence="1">Cytochrome b561 and DOMON domain-containing protein</fullName>
    </submittedName>
</protein>
<comment type="caution">
    <text evidence="1">The sequence shown here is derived from an EMBL/GenBank/DDBJ whole genome shotgun (WGS) entry which is preliminary data.</text>
</comment>
<reference evidence="2" key="1">
    <citation type="journal article" date="2023" name="Hortic. Res.">
        <title>A chromosome-level phased genome enabling allele-level studies in sweet orange: a case study on citrus Huanglongbing tolerance.</title>
        <authorList>
            <person name="Wu B."/>
            <person name="Yu Q."/>
            <person name="Deng Z."/>
            <person name="Duan Y."/>
            <person name="Luo F."/>
            <person name="Gmitter F. Jr."/>
        </authorList>
    </citation>
    <scope>NUCLEOTIDE SEQUENCE [LARGE SCALE GENOMIC DNA]</scope>
    <source>
        <strain evidence="2">cv. Valencia</strain>
    </source>
</reference>
<sequence length="427" mass="47871">MENSRFPVPDSRILVFLYLFSLSLRANILAVADNKDAIVVGINREGNGSALPQGENADVGGSGGYSGVEISELCNIDIQGFLPPPYGNVSGFICKPIWNTFILRYAQRDDHVMTIILSAIYTTGWVGMGFSKDGMMAGSSAMVGWFNKKGQPRIKQYYLQGTRSSQVIHDKGELPLTNVPPVVAIHGAMIYMAFQLKFENHLRQQPIILAFGSRYPKHFHLTHHVDKRTIMFDFSGGSSSVLYVSSREKKNHGALGMIGWGIILPVGAIIPRYFKHKDPLWYYLHAIIQLVGFIFGLATVLLGIQLYNKLNVKNANISAHRGIGIFILVLSILQILAFFLRPSKDSKFRRFWNWYHHWFGRLALFFASVNIVLGIQIGYAGNEWKIGYGFLLAVVLLAVIVLETLSWMKKRSDKTTAPPTFQMNPVQ</sequence>